<evidence type="ECO:0000256" key="5">
    <source>
        <dbReference type="ARBA" id="ARBA00023002"/>
    </source>
</evidence>
<dbReference type="SUPFAM" id="SSF48264">
    <property type="entry name" value="Cytochrome P450"/>
    <property type="match status" value="1"/>
</dbReference>
<feature type="transmembrane region" description="Helical" evidence="10">
    <location>
        <begin position="12"/>
        <end position="33"/>
    </location>
</feature>
<gene>
    <name evidence="11" type="ORF">K2173_016913</name>
</gene>
<evidence type="ECO:0000256" key="8">
    <source>
        <dbReference type="PIRSR" id="PIRSR602401-1"/>
    </source>
</evidence>
<dbReference type="GO" id="GO:0005506">
    <property type="term" value="F:iron ion binding"/>
    <property type="evidence" value="ECO:0007669"/>
    <property type="project" value="InterPro"/>
</dbReference>
<dbReference type="PANTHER" id="PTHR47955">
    <property type="entry name" value="CYTOCHROME P450 FAMILY 71 PROTEIN"/>
    <property type="match status" value="1"/>
</dbReference>
<dbReference type="PRINTS" id="PR00385">
    <property type="entry name" value="P450"/>
</dbReference>
<comment type="cofactor">
    <cofactor evidence="1 8">
        <name>heme</name>
        <dbReference type="ChEBI" id="CHEBI:30413"/>
    </cofactor>
</comment>
<dbReference type="InterPro" id="IPR036396">
    <property type="entry name" value="Cyt_P450_sf"/>
</dbReference>
<dbReference type="Proteomes" id="UP001159364">
    <property type="component" value="Linkage Group LG01"/>
</dbReference>
<keyword evidence="5 9" id="KW-0560">Oxidoreductase</keyword>
<evidence type="ECO:0000256" key="2">
    <source>
        <dbReference type="ARBA" id="ARBA00010617"/>
    </source>
</evidence>
<keyword evidence="7 9" id="KW-0503">Monooxygenase</keyword>
<dbReference type="Pfam" id="PF00067">
    <property type="entry name" value="p450"/>
    <property type="match status" value="1"/>
</dbReference>
<dbReference type="CDD" id="cd11072">
    <property type="entry name" value="CYP71-like"/>
    <property type="match status" value="1"/>
</dbReference>
<dbReference type="InterPro" id="IPR001128">
    <property type="entry name" value="Cyt_P450"/>
</dbReference>
<evidence type="ECO:0000256" key="9">
    <source>
        <dbReference type="RuleBase" id="RU000461"/>
    </source>
</evidence>
<comment type="similarity">
    <text evidence="2 9">Belongs to the cytochrome P450 family.</text>
</comment>
<keyword evidence="12" id="KW-1185">Reference proteome</keyword>
<keyword evidence="10" id="KW-0472">Membrane</keyword>
<reference evidence="11 12" key="1">
    <citation type="submission" date="2021-09" db="EMBL/GenBank/DDBJ databases">
        <title>Genomic insights and catalytic innovation underlie evolution of tropane alkaloids biosynthesis.</title>
        <authorList>
            <person name="Wang Y.-J."/>
            <person name="Tian T."/>
            <person name="Huang J.-P."/>
            <person name="Huang S.-X."/>
        </authorList>
    </citation>
    <scope>NUCLEOTIDE SEQUENCE [LARGE SCALE GENOMIC DNA]</scope>
    <source>
        <strain evidence="11">KIB-2018</strain>
        <tissue evidence="11">Leaf</tissue>
    </source>
</reference>
<dbReference type="EMBL" id="JAIWQS010000001">
    <property type="protein sequence ID" value="KAJ8774467.1"/>
    <property type="molecule type" value="Genomic_DNA"/>
</dbReference>
<dbReference type="GO" id="GO:0016705">
    <property type="term" value="F:oxidoreductase activity, acting on paired donors, with incorporation or reduction of molecular oxygen"/>
    <property type="evidence" value="ECO:0007669"/>
    <property type="project" value="InterPro"/>
</dbReference>
<name>A0AAV8U577_9ROSI</name>
<evidence type="ECO:0000256" key="1">
    <source>
        <dbReference type="ARBA" id="ARBA00001971"/>
    </source>
</evidence>
<evidence type="ECO:0000256" key="7">
    <source>
        <dbReference type="ARBA" id="ARBA00023033"/>
    </source>
</evidence>
<keyword evidence="3 8" id="KW-0349">Heme</keyword>
<dbReference type="AlphaFoldDB" id="A0AAV8U577"/>
<accession>A0AAV8U577</accession>
<organism evidence="11 12">
    <name type="scientific">Erythroxylum novogranatense</name>
    <dbReference type="NCBI Taxonomy" id="1862640"/>
    <lineage>
        <taxon>Eukaryota</taxon>
        <taxon>Viridiplantae</taxon>
        <taxon>Streptophyta</taxon>
        <taxon>Embryophyta</taxon>
        <taxon>Tracheophyta</taxon>
        <taxon>Spermatophyta</taxon>
        <taxon>Magnoliopsida</taxon>
        <taxon>eudicotyledons</taxon>
        <taxon>Gunneridae</taxon>
        <taxon>Pentapetalae</taxon>
        <taxon>rosids</taxon>
        <taxon>fabids</taxon>
        <taxon>Malpighiales</taxon>
        <taxon>Erythroxylaceae</taxon>
        <taxon>Erythroxylum</taxon>
    </lineage>
</organism>
<evidence type="ECO:0000313" key="12">
    <source>
        <dbReference type="Proteomes" id="UP001159364"/>
    </source>
</evidence>
<dbReference type="FunFam" id="1.10.630.10:FF:000011">
    <property type="entry name" value="Cytochrome P450 83B1"/>
    <property type="match status" value="1"/>
</dbReference>
<evidence type="ECO:0008006" key="13">
    <source>
        <dbReference type="Google" id="ProtNLM"/>
    </source>
</evidence>
<dbReference type="GO" id="GO:0004497">
    <property type="term" value="F:monooxygenase activity"/>
    <property type="evidence" value="ECO:0007669"/>
    <property type="project" value="UniProtKB-KW"/>
</dbReference>
<feature type="binding site" description="axial binding residue" evidence="8">
    <location>
        <position position="454"/>
    </location>
    <ligand>
        <name>heme</name>
        <dbReference type="ChEBI" id="CHEBI:30413"/>
    </ligand>
    <ligandPart>
        <name>Fe</name>
        <dbReference type="ChEBI" id="CHEBI:18248"/>
    </ligandPart>
</feature>
<keyword evidence="4 8" id="KW-0479">Metal-binding</keyword>
<protein>
    <recommendedName>
        <fullName evidence="13">Cytochrome P450</fullName>
    </recommendedName>
</protein>
<dbReference type="Gene3D" id="1.10.630.10">
    <property type="entry name" value="Cytochrome P450"/>
    <property type="match status" value="1"/>
</dbReference>
<evidence type="ECO:0000256" key="10">
    <source>
        <dbReference type="SAM" id="Phobius"/>
    </source>
</evidence>
<dbReference type="InterPro" id="IPR002401">
    <property type="entry name" value="Cyt_P450_E_grp-I"/>
</dbReference>
<proteinExistence type="inferred from homology"/>
<dbReference type="PANTHER" id="PTHR47955:SF19">
    <property type="entry name" value="CYTOCHROME P450 71A9-LIKE ISOFORM X1"/>
    <property type="match status" value="1"/>
</dbReference>
<keyword evidence="10" id="KW-1133">Transmembrane helix</keyword>
<dbReference type="InterPro" id="IPR017972">
    <property type="entry name" value="Cyt_P450_CS"/>
</dbReference>
<keyword evidence="10" id="KW-0812">Transmembrane</keyword>
<evidence type="ECO:0000256" key="6">
    <source>
        <dbReference type="ARBA" id="ARBA00023004"/>
    </source>
</evidence>
<evidence type="ECO:0000313" key="11">
    <source>
        <dbReference type="EMBL" id="KAJ8774467.1"/>
    </source>
</evidence>
<keyword evidence="6 8" id="KW-0408">Iron</keyword>
<evidence type="ECO:0000256" key="4">
    <source>
        <dbReference type="ARBA" id="ARBA00022723"/>
    </source>
</evidence>
<dbReference type="PROSITE" id="PS00086">
    <property type="entry name" value="CYTOCHROME_P450"/>
    <property type="match status" value="1"/>
</dbReference>
<dbReference type="GO" id="GO:0020037">
    <property type="term" value="F:heme binding"/>
    <property type="evidence" value="ECO:0007669"/>
    <property type="project" value="InterPro"/>
</dbReference>
<dbReference type="PRINTS" id="PR00463">
    <property type="entry name" value="EP450I"/>
</dbReference>
<evidence type="ECO:0000256" key="3">
    <source>
        <dbReference type="ARBA" id="ARBA00022617"/>
    </source>
</evidence>
<sequence length="516" mass="59318">MLRKYLIEAWRALNIPSPWLPLLLLMPLLGFFIKKMRFRRDNQHLPPGPNRLPIIGNLHQIGPLPHKSMWQISKKYGPVVQLQLGCIPTVLISSAEAANEVLKVHDLVCCSRPQFAGCRRLTHNFKDVAFTPYGDYWKKTRKMIVLELFSLKRVQSFRYVREEEVGLLINSISDSLSSATPINLTEKFFDLSANITFRTSFGFNYHGTNFAKNKFHEVVHEAEVVEGSLSADEYFPYIGWLIDRLTGHHGRIERVFLELDSFFQHVIDDHLKPERKKEKEDMIDVLLRVEQEEAGTEPQFTKENIKAILLNLFVAGVDTSAVTVDWAMAELAKNPRVMKKAQDEVRKFAGNKGKVNEDDIEELEYLNMVIKETLRLHPPAPLLLPRETTSHCKINGYDINPKTLIHVNAWAIGRDPKYWKDPEEFIPERFEGSSVDFKGHNFEFLPFGAGRRICPGLRMGTMIIQIALANLLCCFDWNLPCGMKVEEMRMDEKASESLTVTRNEPLCLVPVKYPQI</sequence>
<comment type="caution">
    <text evidence="11">The sequence shown here is derived from an EMBL/GenBank/DDBJ whole genome shotgun (WGS) entry which is preliminary data.</text>
</comment>